<dbReference type="EMBL" id="ACIN03000003">
    <property type="protein sequence ID" value="ESK66058.1"/>
    <property type="molecule type" value="Genomic_DNA"/>
</dbReference>
<dbReference type="Gene3D" id="3.40.630.30">
    <property type="match status" value="1"/>
</dbReference>
<dbReference type="SUPFAM" id="SSF55729">
    <property type="entry name" value="Acyl-CoA N-acyltransferases (Nat)"/>
    <property type="match status" value="1"/>
</dbReference>
<dbReference type="Pfam" id="PF13302">
    <property type="entry name" value="Acetyltransf_3"/>
    <property type="match status" value="1"/>
</dbReference>
<dbReference type="GO" id="GO:0016747">
    <property type="term" value="F:acyltransferase activity, transferring groups other than amino-acyl groups"/>
    <property type="evidence" value="ECO:0007669"/>
    <property type="project" value="InterPro"/>
</dbReference>
<evidence type="ECO:0000313" key="2">
    <source>
        <dbReference type="EMBL" id="ESK66058.1"/>
    </source>
</evidence>
<protein>
    <recommendedName>
        <fullName evidence="1">N-acetyltransferase domain-containing protein</fullName>
    </recommendedName>
</protein>
<feature type="domain" description="N-acetyltransferase" evidence="1">
    <location>
        <begin position="14"/>
        <end position="76"/>
    </location>
</feature>
<proteinExistence type="predicted"/>
<dbReference type="InterPro" id="IPR000182">
    <property type="entry name" value="GNAT_dom"/>
</dbReference>
<dbReference type="Proteomes" id="UP000019050">
    <property type="component" value="Unassembled WGS sequence"/>
</dbReference>
<reference evidence="2" key="1">
    <citation type="submission" date="2013-06" db="EMBL/GenBank/DDBJ databases">
        <authorList>
            <person name="Weinstock G."/>
            <person name="Sodergren E."/>
            <person name="Clifton S."/>
            <person name="Fulton L."/>
            <person name="Fulton B."/>
            <person name="Courtney L."/>
            <person name="Fronick C."/>
            <person name="Harrison M."/>
            <person name="Strong C."/>
            <person name="Farmer C."/>
            <person name="Delahaunty K."/>
            <person name="Markovic C."/>
            <person name="Hall O."/>
            <person name="Minx P."/>
            <person name="Tomlinson C."/>
            <person name="Mitreva M."/>
            <person name="Nelson J."/>
            <person name="Hou S."/>
            <person name="Wollam A."/>
            <person name="Pepin K.H."/>
            <person name="Johnson M."/>
            <person name="Bhonagiri V."/>
            <person name="Nash W.E."/>
            <person name="Warren W."/>
            <person name="Chinwalla A."/>
            <person name="Mardis E.R."/>
            <person name="Wilson R.K."/>
        </authorList>
    </citation>
    <scope>NUCLEOTIDE SEQUENCE [LARGE SCALE GENOMIC DNA]</scope>
    <source>
        <strain evidence="2">ATCC 49176</strain>
    </source>
</reference>
<keyword evidence="3" id="KW-1185">Reference proteome</keyword>
<sequence>MKAIGTQTLITEDLILRRFELSDAPAMFSNWAGRPDNVTYLIWPAHADLSVTQAILERWVAAYQDGGTFIWAITLKP</sequence>
<comment type="caution">
    <text evidence="2">The sequence shown here is derived from an EMBL/GenBank/DDBJ whole genome shotgun (WGS) entry which is preliminary data.</text>
</comment>
<gene>
    <name evidence="2" type="ORF">GCWU000182_000399</name>
</gene>
<dbReference type="AlphaFoldDB" id="W1Q485"/>
<organism evidence="2 3">
    <name type="scientific">Abiotrophia defectiva ATCC 49176</name>
    <dbReference type="NCBI Taxonomy" id="592010"/>
    <lineage>
        <taxon>Bacteria</taxon>
        <taxon>Bacillati</taxon>
        <taxon>Bacillota</taxon>
        <taxon>Bacilli</taxon>
        <taxon>Lactobacillales</taxon>
        <taxon>Aerococcaceae</taxon>
        <taxon>Abiotrophia</taxon>
    </lineage>
</organism>
<accession>W1Q485</accession>
<dbReference type="HOGENOM" id="CLU_2629935_0_0_9"/>
<dbReference type="STRING" id="592010.GCWU000182_000399"/>
<dbReference type="eggNOG" id="COG1670">
    <property type="taxonomic scope" value="Bacteria"/>
</dbReference>
<name>W1Q485_ABIDE</name>
<evidence type="ECO:0000259" key="1">
    <source>
        <dbReference type="Pfam" id="PF13302"/>
    </source>
</evidence>
<evidence type="ECO:0000313" key="3">
    <source>
        <dbReference type="Proteomes" id="UP000019050"/>
    </source>
</evidence>
<dbReference type="InterPro" id="IPR016181">
    <property type="entry name" value="Acyl_CoA_acyltransferase"/>
</dbReference>